<reference evidence="3" key="1">
    <citation type="submission" date="2022-06" db="EMBL/GenBank/DDBJ databases">
        <title>Aquibacillus sp. a new bacterium isolated from soil saline samples.</title>
        <authorList>
            <person name="Galisteo C."/>
            <person name="De La Haba R."/>
            <person name="Sanchez-Porro C."/>
            <person name="Ventosa A."/>
        </authorList>
    </citation>
    <scope>NUCLEOTIDE SEQUENCE</scope>
    <source>
        <strain evidence="3">3ASR75-54</strain>
    </source>
</reference>
<dbReference type="EMBL" id="JAMQKC010000017">
    <property type="protein sequence ID" value="MDC3417960.1"/>
    <property type="molecule type" value="Genomic_DNA"/>
</dbReference>
<keyword evidence="4" id="KW-1185">Reference proteome</keyword>
<dbReference type="RefSeq" id="WP_272447024.1">
    <property type="nucleotide sequence ID" value="NZ_JAMQKC010000017.1"/>
</dbReference>
<sequence>MANQKGMMVPLLASVGIGAAAYYSMTRGKSVGSMAQAFMPFVGSTGNQGQQQNQQQNQFQSPYSSQ</sequence>
<name>A0A9X3WGH8_9BACI</name>
<dbReference type="AlphaFoldDB" id="A0A9X3WGH8"/>
<keyword evidence="2" id="KW-0812">Transmembrane</keyword>
<protein>
    <submittedName>
        <fullName evidence="3">Uncharacterized protein</fullName>
    </submittedName>
</protein>
<accession>A0A9X3WGH8</accession>
<evidence type="ECO:0000313" key="3">
    <source>
        <dbReference type="EMBL" id="MDC3417960.1"/>
    </source>
</evidence>
<gene>
    <name evidence="3" type="ORF">NC799_13760</name>
</gene>
<evidence type="ECO:0000256" key="2">
    <source>
        <dbReference type="SAM" id="Phobius"/>
    </source>
</evidence>
<keyword evidence="2" id="KW-0472">Membrane</keyword>
<feature type="compositionally biased region" description="Low complexity" evidence="1">
    <location>
        <begin position="47"/>
        <end position="60"/>
    </location>
</feature>
<proteinExistence type="predicted"/>
<organism evidence="3 4">
    <name type="scientific">Aquibacillus salsiterrae</name>
    <dbReference type="NCBI Taxonomy" id="2950439"/>
    <lineage>
        <taxon>Bacteria</taxon>
        <taxon>Bacillati</taxon>
        <taxon>Bacillota</taxon>
        <taxon>Bacilli</taxon>
        <taxon>Bacillales</taxon>
        <taxon>Bacillaceae</taxon>
        <taxon>Aquibacillus</taxon>
    </lineage>
</organism>
<evidence type="ECO:0000313" key="4">
    <source>
        <dbReference type="Proteomes" id="UP001145069"/>
    </source>
</evidence>
<keyword evidence="2" id="KW-1133">Transmembrane helix</keyword>
<feature type="region of interest" description="Disordered" evidence="1">
    <location>
        <begin position="42"/>
        <end position="66"/>
    </location>
</feature>
<feature type="transmembrane region" description="Helical" evidence="2">
    <location>
        <begin position="6"/>
        <end position="25"/>
    </location>
</feature>
<comment type="caution">
    <text evidence="3">The sequence shown here is derived from an EMBL/GenBank/DDBJ whole genome shotgun (WGS) entry which is preliminary data.</text>
</comment>
<evidence type="ECO:0000256" key="1">
    <source>
        <dbReference type="SAM" id="MobiDB-lite"/>
    </source>
</evidence>
<dbReference type="Proteomes" id="UP001145069">
    <property type="component" value="Unassembled WGS sequence"/>
</dbReference>